<evidence type="ECO:0000313" key="3">
    <source>
        <dbReference type="Proteomes" id="UP000050509"/>
    </source>
</evidence>
<dbReference type="AlphaFoldDB" id="A0A0P9F325"/>
<sequence>MYNGNGNSYSGGPYRRRTGVPPLYLYIGIGVLVLFGIWALLSFFRAGIDGYFALAAGILLVLGNLRDLIANPYMQRGNVSLLNTLIGGGLIFFFLGKGGFPPIGAGWYVPAIVLMLIAAPLMLGRAVVYTAYVNTARRAIGTVKSVVGSRIKTY</sequence>
<proteinExistence type="predicted"/>
<feature type="transmembrane region" description="Helical" evidence="1">
    <location>
        <begin position="23"/>
        <end position="44"/>
    </location>
</feature>
<feature type="transmembrane region" description="Helical" evidence="1">
    <location>
        <begin position="106"/>
        <end position="128"/>
    </location>
</feature>
<comment type="caution">
    <text evidence="2">The sequence shown here is derived from an EMBL/GenBank/DDBJ whole genome shotgun (WGS) entry which is preliminary data.</text>
</comment>
<evidence type="ECO:0000256" key="1">
    <source>
        <dbReference type="SAM" id="Phobius"/>
    </source>
</evidence>
<keyword evidence="3" id="KW-1185">Reference proteome</keyword>
<keyword evidence="1" id="KW-1133">Transmembrane helix</keyword>
<reference evidence="2 3" key="1">
    <citation type="submission" date="2015-09" db="EMBL/GenBank/DDBJ databases">
        <title>Draft genome sequence of Kouleothrix aurantiaca JCM 19913.</title>
        <authorList>
            <person name="Hemp J."/>
        </authorList>
    </citation>
    <scope>NUCLEOTIDE SEQUENCE [LARGE SCALE GENOMIC DNA]</scope>
    <source>
        <strain evidence="2 3">COM-B</strain>
    </source>
</reference>
<keyword evidence="1" id="KW-0472">Membrane</keyword>
<accession>A0A0P9F325</accession>
<name>A0A0P9F325_9CHLR</name>
<evidence type="ECO:0000313" key="2">
    <source>
        <dbReference type="EMBL" id="KPV50948.1"/>
    </source>
</evidence>
<feature type="transmembrane region" description="Helical" evidence="1">
    <location>
        <begin position="50"/>
        <end position="69"/>
    </location>
</feature>
<dbReference type="Proteomes" id="UP000050509">
    <property type="component" value="Unassembled WGS sequence"/>
</dbReference>
<gene>
    <name evidence="2" type="ORF">SE17_24005</name>
</gene>
<feature type="transmembrane region" description="Helical" evidence="1">
    <location>
        <begin position="81"/>
        <end position="100"/>
    </location>
</feature>
<dbReference type="EMBL" id="LJCR01001142">
    <property type="protein sequence ID" value="KPV50948.1"/>
    <property type="molecule type" value="Genomic_DNA"/>
</dbReference>
<organism evidence="2 3">
    <name type="scientific">Kouleothrix aurantiaca</name>
    <dbReference type="NCBI Taxonomy" id="186479"/>
    <lineage>
        <taxon>Bacteria</taxon>
        <taxon>Bacillati</taxon>
        <taxon>Chloroflexota</taxon>
        <taxon>Chloroflexia</taxon>
        <taxon>Chloroflexales</taxon>
        <taxon>Roseiflexineae</taxon>
        <taxon>Roseiflexaceae</taxon>
        <taxon>Kouleothrix</taxon>
    </lineage>
</organism>
<protein>
    <submittedName>
        <fullName evidence="2">Uncharacterized protein</fullName>
    </submittedName>
</protein>
<keyword evidence="1" id="KW-0812">Transmembrane</keyword>